<dbReference type="GO" id="GO:0008324">
    <property type="term" value="F:monoatomic cation transmembrane transporter activity"/>
    <property type="evidence" value="ECO:0007669"/>
    <property type="project" value="InterPro"/>
</dbReference>
<keyword evidence="4" id="KW-0050">Antiport</keyword>
<dbReference type="GO" id="GO:0012505">
    <property type="term" value="C:endomembrane system"/>
    <property type="evidence" value="ECO:0007669"/>
    <property type="project" value="UniProtKB-SubCell"/>
</dbReference>
<comment type="caution">
    <text evidence="13">The sequence shown here is derived from an EMBL/GenBank/DDBJ whole genome shotgun (WGS) entry which is preliminary data.</text>
</comment>
<evidence type="ECO:0000256" key="7">
    <source>
        <dbReference type="ARBA" id="ARBA00022958"/>
    </source>
</evidence>
<feature type="transmembrane region" description="Helical" evidence="11">
    <location>
        <begin position="298"/>
        <end position="320"/>
    </location>
</feature>
<evidence type="ECO:0000256" key="8">
    <source>
        <dbReference type="ARBA" id="ARBA00022989"/>
    </source>
</evidence>
<feature type="transmembrane region" description="Helical" evidence="11">
    <location>
        <begin position="153"/>
        <end position="177"/>
    </location>
</feature>
<evidence type="ECO:0000256" key="2">
    <source>
        <dbReference type="ARBA" id="ARBA00005551"/>
    </source>
</evidence>
<dbReference type="EMBL" id="JAGMWN010000003">
    <property type="protein sequence ID" value="MBP5856967.1"/>
    <property type="molecule type" value="Genomic_DNA"/>
</dbReference>
<organism evidence="13 14">
    <name type="scientific">Marivibrio halodurans</name>
    <dbReference type="NCBI Taxonomy" id="2039722"/>
    <lineage>
        <taxon>Bacteria</taxon>
        <taxon>Pseudomonadati</taxon>
        <taxon>Pseudomonadota</taxon>
        <taxon>Alphaproteobacteria</taxon>
        <taxon>Rhodospirillales</taxon>
        <taxon>Rhodospirillaceae</taxon>
        <taxon>Marivibrio</taxon>
    </lineage>
</organism>
<evidence type="ECO:0000256" key="6">
    <source>
        <dbReference type="ARBA" id="ARBA00022692"/>
    </source>
</evidence>
<feature type="transmembrane region" description="Helical" evidence="11">
    <location>
        <begin position="229"/>
        <end position="253"/>
    </location>
</feature>
<comment type="similarity">
    <text evidence="2">Belongs to the monovalent cation:proton antiporter 2 (CPA2) transporter (TC 2.A.37) family.</text>
</comment>
<dbReference type="Pfam" id="PF00999">
    <property type="entry name" value="Na_H_Exchanger"/>
    <property type="match status" value="1"/>
</dbReference>
<dbReference type="Gene3D" id="1.20.1530.20">
    <property type="match status" value="1"/>
</dbReference>
<dbReference type="NCBIfam" id="TIGR00932">
    <property type="entry name" value="2a37"/>
    <property type="match status" value="1"/>
</dbReference>
<sequence>MAGGAQESVELVANAAVFLGAAVVAVPLFKRLGLGSILGYLAAGAVIGPVGLAVIDEADNVMHFAEFGVVLLLFVIGLELKPSRLWALKRDIFGLGLLQVLVTGGLLAVVGTYLMGAGINKALVVGFALALSSTAFGVQILRERGDLNAPYGTRAFSILLFQDLAIVPLLALVPLLAVGAEGAAPDWRASIEAVGVVVALVLAGKFLLNPVFRVIAATRSDEISVAAALLIVIGAALLMHIVGMSMALGAFIAGVMLAESEYRHQLEADIEPFRGLLLGLFFIAVGMSVDWRLVLVNWATVLGGAVGLMVVKGVVLFVLARLFGSGPKDSTRIAVTLPQGGEFGFVLFSVAAGHAILTPVEANLMTALVTVSMALTPLVGIVGDRLMGRLFSSNEWGEMPDAAEAERNRVIVVGYGRVGQVVARIFKLLGQEVTAIDGDPRRIDAAKRFGHKVYFGDATRIDVLAAAGGGEADMIFVTIDNQEACLTAIREIRKRFPGIKIMARAHDRIHAMKMLDSDADYFVRDTFESSIVLAAEGLRRLGQKDETIEHVVEEFRRADADLLARQKTQGLYAASEGGDNNRMDKT</sequence>
<evidence type="ECO:0000259" key="12">
    <source>
        <dbReference type="PROSITE" id="PS51201"/>
    </source>
</evidence>
<dbReference type="SUPFAM" id="SSF51735">
    <property type="entry name" value="NAD(P)-binding Rossmann-fold domains"/>
    <property type="match status" value="1"/>
</dbReference>
<dbReference type="InterPro" id="IPR038770">
    <property type="entry name" value="Na+/solute_symporter_sf"/>
</dbReference>
<dbReference type="AlphaFoldDB" id="A0A8J7RYA5"/>
<dbReference type="InterPro" id="IPR036291">
    <property type="entry name" value="NAD(P)-bd_dom_sf"/>
</dbReference>
<dbReference type="GO" id="GO:1902600">
    <property type="term" value="P:proton transmembrane transport"/>
    <property type="evidence" value="ECO:0007669"/>
    <property type="project" value="InterPro"/>
</dbReference>
<feature type="domain" description="RCK N-terminal" evidence="12">
    <location>
        <begin position="407"/>
        <end position="523"/>
    </location>
</feature>
<dbReference type="PROSITE" id="PS51201">
    <property type="entry name" value="RCK_N"/>
    <property type="match status" value="1"/>
</dbReference>
<feature type="transmembrane region" description="Helical" evidence="11">
    <location>
        <begin position="122"/>
        <end position="141"/>
    </location>
</feature>
<evidence type="ECO:0000256" key="1">
    <source>
        <dbReference type="ARBA" id="ARBA00004127"/>
    </source>
</evidence>
<dbReference type="Pfam" id="PF02254">
    <property type="entry name" value="TrkA_N"/>
    <property type="match status" value="1"/>
</dbReference>
<dbReference type="PANTHER" id="PTHR46157:SF4">
    <property type="entry name" value="K(+) EFFLUX ANTIPORTER 3, CHLOROPLASTIC"/>
    <property type="match status" value="1"/>
</dbReference>
<evidence type="ECO:0000256" key="11">
    <source>
        <dbReference type="SAM" id="Phobius"/>
    </source>
</evidence>
<feature type="transmembrane region" description="Helical" evidence="11">
    <location>
        <begin position="92"/>
        <end position="116"/>
    </location>
</feature>
<name>A0A8J7RYA5_9PROT</name>
<evidence type="ECO:0000313" key="13">
    <source>
        <dbReference type="EMBL" id="MBP5856967.1"/>
    </source>
</evidence>
<dbReference type="Gene3D" id="3.40.50.720">
    <property type="entry name" value="NAD(P)-binding Rossmann-like Domain"/>
    <property type="match status" value="1"/>
</dbReference>
<comment type="subcellular location">
    <subcellularLocation>
        <location evidence="1">Endomembrane system</location>
        <topology evidence="1">Multi-pass membrane protein</topology>
    </subcellularLocation>
</comment>
<dbReference type="FunFam" id="3.40.50.720:FF:000036">
    <property type="entry name" value="Glutathione-regulated potassium-efflux system protein KefB"/>
    <property type="match status" value="1"/>
</dbReference>
<reference evidence="13" key="1">
    <citation type="submission" date="2021-04" db="EMBL/GenBank/DDBJ databases">
        <authorList>
            <person name="Zhang D.-C."/>
        </authorList>
    </citation>
    <scope>NUCLEOTIDE SEQUENCE</scope>
    <source>
        <strain evidence="13">CGMCC 1.15697</strain>
    </source>
</reference>
<keyword evidence="3" id="KW-0813">Transport</keyword>
<keyword evidence="6 11" id="KW-0812">Transmembrane</keyword>
<evidence type="ECO:0000313" key="14">
    <source>
        <dbReference type="Proteomes" id="UP000672602"/>
    </source>
</evidence>
<dbReference type="GO" id="GO:0005886">
    <property type="term" value="C:plasma membrane"/>
    <property type="evidence" value="ECO:0007669"/>
    <property type="project" value="TreeGrafter"/>
</dbReference>
<keyword evidence="9" id="KW-0406">Ion transport</keyword>
<keyword evidence="8 11" id="KW-1133">Transmembrane helix</keyword>
<dbReference type="InterPro" id="IPR003148">
    <property type="entry name" value="RCK_N"/>
</dbReference>
<accession>A0A8J7RYA5</accession>
<feature type="transmembrane region" description="Helical" evidence="11">
    <location>
        <begin position="12"/>
        <end position="30"/>
    </location>
</feature>
<feature type="transmembrane region" description="Helical" evidence="11">
    <location>
        <begin position="273"/>
        <end position="291"/>
    </location>
</feature>
<evidence type="ECO:0000256" key="4">
    <source>
        <dbReference type="ARBA" id="ARBA00022449"/>
    </source>
</evidence>
<keyword evidence="14" id="KW-1185">Reference proteome</keyword>
<keyword evidence="7" id="KW-0630">Potassium</keyword>
<evidence type="ECO:0000256" key="10">
    <source>
        <dbReference type="ARBA" id="ARBA00023136"/>
    </source>
</evidence>
<evidence type="ECO:0000256" key="9">
    <source>
        <dbReference type="ARBA" id="ARBA00023065"/>
    </source>
</evidence>
<feature type="transmembrane region" description="Helical" evidence="11">
    <location>
        <begin position="189"/>
        <end position="208"/>
    </location>
</feature>
<feature type="transmembrane region" description="Helical" evidence="11">
    <location>
        <begin position="61"/>
        <end position="80"/>
    </location>
</feature>
<feature type="transmembrane region" description="Helical" evidence="11">
    <location>
        <begin position="364"/>
        <end position="383"/>
    </location>
</feature>
<keyword evidence="5" id="KW-0633">Potassium transport</keyword>
<dbReference type="RefSeq" id="WP_210681542.1">
    <property type="nucleotide sequence ID" value="NZ_JAGMWN010000003.1"/>
</dbReference>
<dbReference type="GO" id="GO:0015297">
    <property type="term" value="F:antiporter activity"/>
    <property type="evidence" value="ECO:0007669"/>
    <property type="project" value="UniProtKB-KW"/>
</dbReference>
<dbReference type="PANTHER" id="PTHR46157">
    <property type="entry name" value="K(+) EFFLUX ANTIPORTER 3, CHLOROPLASTIC"/>
    <property type="match status" value="1"/>
</dbReference>
<evidence type="ECO:0000256" key="3">
    <source>
        <dbReference type="ARBA" id="ARBA00022448"/>
    </source>
</evidence>
<feature type="transmembrane region" description="Helical" evidence="11">
    <location>
        <begin position="37"/>
        <end position="55"/>
    </location>
</feature>
<dbReference type="InterPro" id="IPR004771">
    <property type="entry name" value="K/H_exchanger"/>
</dbReference>
<dbReference type="GO" id="GO:0006813">
    <property type="term" value="P:potassium ion transport"/>
    <property type="evidence" value="ECO:0007669"/>
    <property type="project" value="UniProtKB-KW"/>
</dbReference>
<proteinExistence type="inferred from homology"/>
<gene>
    <name evidence="13" type="ORF">KAJ83_08100</name>
</gene>
<evidence type="ECO:0000256" key="5">
    <source>
        <dbReference type="ARBA" id="ARBA00022538"/>
    </source>
</evidence>
<dbReference type="Proteomes" id="UP000672602">
    <property type="component" value="Unassembled WGS sequence"/>
</dbReference>
<keyword evidence="10 11" id="KW-0472">Membrane</keyword>
<protein>
    <submittedName>
        <fullName evidence="13">Cation:proton antiporter</fullName>
    </submittedName>
</protein>
<dbReference type="InterPro" id="IPR006153">
    <property type="entry name" value="Cation/H_exchanger_TM"/>
</dbReference>